<keyword evidence="6 9" id="KW-0804">Transcription</keyword>
<keyword evidence="1 9" id="KW-0479">Metal-binding</keyword>
<dbReference type="InterPro" id="IPR001628">
    <property type="entry name" value="Znf_hrmn_rcpt"/>
</dbReference>
<dbReference type="InterPro" id="IPR035500">
    <property type="entry name" value="NHR-like_dom_sf"/>
</dbReference>
<dbReference type="SMART" id="SM00399">
    <property type="entry name" value="ZnF_C4"/>
    <property type="match status" value="1"/>
</dbReference>
<comment type="subcellular location">
    <subcellularLocation>
        <location evidence="9">Nucleus</location>
    </subcellularLocation>
</comment>
<organism evidence="12 13">
    <name type="scientific">Patella caerulea</name>
    <name type="common">Rayed Mediterranean limpet</name>
    <dbReference type="NCBI Taxonomy" id="87958"/>
    <lineage>
        <taxon>Eukaryota</taxon>
        <taxon>Metazoa</taxon>
        <taxon>Spiralia</taxon>
        <taxon>Lophotrochozoa</taxon>
        <taxon>Mollusca</taxon>
        <taxon>Gastropoda</taxon>
        <taxon>Patellogastropoda</taxon>
        <taxon>Patelloidea</taxon>
        <taxon>Patellidae</taxon>
        <taxon>Patella</taxon>
    </lineage>
</organism>
<dbReference type="GO" id="GO:0008270">
    <property type="term" value="F:zinc ion binding"/>
    <property type="evidence" value="ECO:0007669"/>
    <property type="project" value="UniProtKB-KW"/>
</dbReference>
<dbReference type="PROSITE" id="PS51843">
    <property type="entry name" value="NR_LBD"/>
    <property type="match status" value="1"/>
</dbReference>
<keyword evidence="13" id="KW-1185">Reference proteome</keyword>
<dbReference type="SMART" id="SM00430">
    <property type="entry name" value="HOLI"/>
    <property type="match status" value="1"/>
</dbReference>
<dbReference type="Proteomes" id="UP001347796">
    <property type="component" value="Unassembled WGS sequence"/>
</dbReference>
<dbReference type="PANTHER" id="PTHR24082">
    <property type="entry name" value="NUCLEAR HORMONE RECEPTOR"/>
    <property type="match status" value="1"/>
</dbReference>
<dbReference type="GO" id="GO:0000978">
    <property type="term" value="F:RNA polymerase II cis-regulatory region sequence-specific DNA binding"/>
    <property type="evidence" value="ECO:0007669"/>
    <property type="project" value="TreeGrafter"/>
</dbReference>
<keyword evidence="3 9" id="KW-0862">Zinc</keyword>
<feature type="domain" description="Nuclear receptor" evidence="10">
    <location>
        <begin position="49"/>
        <end position="124"/>
    </location>
</feature>
<dbReference type="Pfam" id="PF00105">
    <property type="entry name" value="zf-C4"/>
    <property type="match status" value="1"/>
</dbReference>
<dbReference type="PROSITE" id="PS51030">
    <property type="entry name" value="NUCLEAR_REC_DBD_2"/>
    <property type="match status" value="1"/>
</dbReference>
<evidence type="ECO:0000256" key="8">
    <source>
        <dbReference type="ARBA" id="ARBA00023242"/>
    </source>
</evidence>
<evidence type="ECO:0000256" key="4">
    <source>
        <dbReference type="ARBA" id="ARBA00023015"/>
    </source>
</evidence>
<evidence type="ECO:0000259" key="11">
    <source>
        <dbReference type="PROSITE" id="PS51843"/>
    </source>
</evidence>
<sequence>MSDDLQLMMSESGSESLDTFQDLGESDDCHDMSMDEHEHPRKRLKSKDDKLCGVCGDRALGYNFNAITCESCKAFFRRNALKKKKMKCLFRGNCIIDVRTRRFCPCCRLQKCLDIGMKENMILGEHEKRLRMAKVTENRMKREERGKVMIKEEPLDYDMQPMADSSNACSSSVMDSQSSNAPSPADLFEHIPESMMPTDPTSYRQLTPEEHELLEEITIAYRETVGSSLPKNDPKQDESHFNTVSSWVNNSEFAVRRLIKFVKKMADFCRINQEDQIASLKSSVVNTLLLRSVAFYIVERDSWMTPNGEISTKVLKTTTRHGDLYDSHIKYCRSLKSIVNNNTKLFALIQTLIIFNPDAQNIRARDEMSNVQDKYLILLKHYLEHEYSFEFAKNYFVAILGKIYEIKKISDNHAKVLLQVDPAEIEPIMLEILNLK</sequence>
<evidence type="ECO:0000256" key="1">
    <source>
        <dbReference type="ARBA" id="ARBA00022723"/>
    </source>
</evidence>
<dbReference type="SUPFAM" id="SSF48508">
    <property type="entry name" value="Nuclear receptor ligand-binding domain"/>
    <property type="match status" value="1"/>
</dbReference>
<dbReference type="GO" id="GO:0000122">
    <property type="term" value="P:negative regulation of transcription by RNA polymerase II"/>
    <property type="evidence" value="ECO:0007669"/>
    <property type="project" value="TreeGrafter"/>
</dbReference>
<keyword evidence="8 9" id="KW-0539">Nucleus</keyword>
<comment type="similarity">
    <text evidence="9">Belongs to the nuclear hormone receptor family.</text>
</comment>
<comment type="caution">
    <text evidence="12">The sequence shown here is derived from an EMBL/GenBank/DDBJ whole genome shotgun (WGS) entry which is preliminary data.</text>
</comment>
<dbReference type="AlphaFoldDB" id="A0AAN8K519"/>
<name>A0AAN8K519_PATCE</name>
<dbReference type="PRINTS" id="PR00047">
    <property type="entry name" value="STROIDFINGER"/>
</dbReference>
<evidence type="ECO:0000259" key="10">
    <source>
        <dbReference type="PROSITE" id="PS51030"/>
    </source>
</evidence>
<accession>A0AAN8K519</accession>
<protein>
    <recommendedName>
        <fullName evidence="14">Nuclear hormone receptor HR96</fullName>
    </recommendedName>
</protein>
<feature type="domain" description="NR LBD" evidence="11">
    <location>
        <begin position="209"/>
        <end position="436"/>
    </location>
</feature>
<evidence type="ECO:0000313" key="12">
    <source>
        <dbReference type="EMBL" id="KAK6186033.1"/>
    </source>
</evidence>
<keyword evidence="7 9" id="KW-0675">Receptor</keyword>
<dbReference type="Gene3D" id="1.10.565.10">
    <property type="entry name" value="Retinoid X Receptor"/>
    <property type="match status" value="1"/>
</dbReference>
<dbReference type="Pfam" id="PF00104">
    <property type="entry name" value="Hormone_recep"/>
    <property type="match status" value="1"/>
</dbReference>
<evidence type="ECO:0000256" key="2">
    <source>
        <dbReference type="ARBA" id="ARBA00022771"/>
    </source>
</evidence>
<dbReference type="InterPro" id="IPR013088">
    <property type="entry name" value="Znf_NHR/GATA"/>
</dbReference>
<reference evidence="12 13" key="1">
    <citation type="submission" date="2024-01" db="EMBL/GenBank/DDBJ databases">
        <title>The genome of the rayed Mediterranean limpet Patella caerulea (Linnaeus, 1758).</title>
        <authorList>
            <person name="Anh-Thu Weber A."/>
            <person name="Halstead-Nussloch G."/>
        </authorList>
    </citation>
    <scope>NUCLEOTIDE SEQUENCE [LARGE SCALE GENOMIC DNA]</scope>
    <source>
        <strain evidence="12">AATW-2023a</strain>
        <tissue evidence="12">Whole specimen</tissue>
    </source>
</reference>
<dbReference type="GO" id="GO:0030154">
    <property type="term" value="P:cell differentiation"/>
    <property type="evidence" value="ECO:0007669"/>
    <property type="project" value="TreeGrafter"/>
</dbReference>
<gene>
    <name evidence="12" type="ORF">SNE40_008148</name>
</gene>
<keyword evidence="2 9" id="KW-0863">Zinc-finger</keyword>
<dbReference type="InterPro" id="IPR050234">
    <property type="entry name" value="Nuclear_hormone_rcpt_NR1"/>
</dbReference>
<dbReference type="PROSITE" id="PS00031">
    <property type="entry name" value="NUCLEAR_REC_DBD_1"/>
    <property type="match status" value="1"/>
</dbReference>
<dbReference type="PANTHER" id="PTHR24082:SF283">
    <property type="entry name" value="NUCLEAR HORMONE RECEPTOR HR96"/>
    <property type="match status" value="1"/>
</dbReference>
<keyword evidence="4 9" id="KW-0805">Transcription regulation</keyword>
<evidence type="ECO:0000256" key="6">
    <source>
        <dbReference type="ARBA" id="ARBA00023163"/>
    </source>
</evidence>
<dbReference type="Gene3D" id="3.30.50.10">
    <property type="entry name" value="Erythroid Transcription Factor GATA-1, subunit A"/>
    <property type="match status" value="1"/>
</dbReference>
<dbReference type="InterPro" id="IPR000536">
    <property type="entry name" value="Nucl_hrmn_rcpt_lig-bd"/>
</dbReference>
<dbReference type="EMBL" id="JAZGQO010000006">
    <property type="protein sequence ID" value="KAK6186033.1"/>
    <property type="molecule type" value="Genomic_DNA"/>
</dbReference>
<proteinExistence type="inferred from homology"/>
<evidence type="ECO:0008006" key="14">
    <source>
        <dbReference type="Google" id="ProtNLM"/>
    </source>
</evidence>
<keyword evidence="5 9" id="KW-0238">DNA-binding</keyword>
<evidence type="ECO:0000313" key="13">
    <source>
        <dbReference type="Proteomes" id="UP001347796"/>
    </source>
</evidence>
<dbReference type="GO" id="GO:0005634">
    <property type="term" value="C:nucleus"/>
    <property type="evidence" value="ECO:0007669"/>
    <property type="project" value="UniProtKB-SubCell"/>
</dbReference>
<evidence type="ECO:0000256" key="7">
    <source>
        <dbReference type="ARBA" id="ARBA00023170"/>
    </source>
</evidence>
<evidence type="ECO:0000256" key="9">
    <source>
        <dbReference type="RuleBase" id="RU004334"/>
    </source>
</evidence>
<evidence type="ECO:0000256" key="3">
    <source>
        <dbReference type="ARBA" id="ARBA00022833"/>
    </source>
</evidence>
<dbReference type="SUPFAM" id="SSF57716">
    <property type="entry name" value="Glucocorticoid receptor-like (DNA-binding domain)"/>
    <property type="match status" value="1"/>
</dbReference>
<evidence type="ECO:0000256" key="5">
    <source>
        <dbReference type="ARBA" id="ARBA00023125"/>
    </source>
</evidence>
<dbReference type="GO" id="GO:0045944">
    <property type="term" value="P:positive regulation of transcription by RNA polymerase II"/>
    <property type="evidence" value="ECO:0007669"/>
    <property type="project" value="TreeGrafter"/>
</dbReference>
<dbReference type="GO" id="GO:0004879">
    <property type="term" value="F:nuclear receptor activity"/>
    <property type="evidence" value="ECO:0007669"/>
    <property type="project" value="TreeGrafter"/>
</dbReference>